<organism evidence="3 4">
    <name type="scientific">Candidatus Entotheonella gemina</name>
    <dbReference type="NCBI Taxonomy" id="1429439"/>
    <lineage>
        <taxon>Bacteria</taxon>
        <taxon>Pseudomonadati</taxon>
        <taxon>Nitrospinota/Tectimicrobiota group</taxon>
        <taxon>Candidatus Tectimicrobiota</taxon>
        <taxon>Candidatus Entotheonellia</taxon>
        <taxon>Candidatus Entotheonellales</taxon>
        <taxon>Candidatus Entotheonellaceae</taxon>
        <taxon>Candidatus Entotheonella</taxon>
    </lineage>
</organism>
<dbReference type="Gene3D" id="2.60.40.10">
    <property type="entry name" value="Immunoglobulins"/>
    <property type="match status" value="1"/>
</dbReference>
<dbReference type="Proteomes" id="UP000019140">
    <property type="component" value="Unassembled WGS sequence"/>
</dbReference>
<evidence type="ECO:0000313" key="4">
    <source>
        <dbReference type="Proteomes" id="UP000019140"/>
    </source>
</evidence>
<accession>W4LSI2</accession>
<sequence>MVVESQTDLLTQNPQASQMSSPQLSINPSSLDFGTVNLGASDAKTTIVSNAGSEPLTVTSVSIDNPLFTVNDATPVELNPGQSVPLSVTFTPNEVGPQSGVLTLGTNVTA</sequence>
<evidence type="ECO:0000259" key="2">
    <source>
        <dbReference type="Pfam" id="PF12371"/>
    </source>
</evidence>
<dbReference type="InterPro" id="IPR039877">
    <property type="entry name" value="TMEM131-like"/>
</dbReference>
<dbReference type="PANTHER" id="PTHR22050:SF0">
    <property type="entry name" value="TRANSMEMBRANE PROTEIN 131 HOMOLOG"/>
    <property type="match status" value="1"/>
</dbReference>
<comment type="caution">
    <text evidence="3">The sequence shown here is derived from an EMBL/GenBank/DDBJ whole genome shotgun (WGS) entry which is preliminary data.</text>
</comment>
<name>W4LSI2_9BACT</name>
<protein>
    <recommendedName>
        <fullName evidence="2">Transmembrane protein 131-like N-terminal domain-containing protein</fullName>
    </recommendedName>
</protein>
<reference evidence="3 4" key="1">
    <citation type="journal article" date="2014" name="Nature">
        <title>An environmental bacterial taxon with a large and distinct metabolic repertoire.</title>
        <authorList>
            <person name="Wilson M.C."/>
            <person name="Mori T."/>
            <person name="Ruckert C."/>
            <person name="Uria A.R."/>
            <person name="Helf M.J."/>
            <person name="Takada K."/>
            <person name="Gernert C."/>
            <person name="Steffens U.A."/>
            <person name="Heycke N."/>
            <person name="Schmitt S."/>
            <person name="Rinke C."/>
            <person name="Helfrich E.J."/>
            <person name="Brachmann A.O."/>
            <person name="Gurgui C."/>
            <person name="Wakimoto T."/>
            <person name="Kracht M."/>
            <person name="Crusemann M."/>
            <person name="Hentschel U."/>
            <person name="Abe I."/>
            <person name="Matsunaga S."/>
            <person name="Kalinowski J."/>
            <person name="Takeyama H."/>
            <person name="Piel J."/>
        </authorList>
    </citation>
    <scope>NUCLEOTIDE SEQUENCE [LARGE SCALE GENOMIC DNA]</scope>
    <source>
        <strain evidence="4">TSY2</strain>
    </source>
</reference>
<proteinExistence type="predicted"/>
<gene>
    <name evidence="3" type="ORF">ETSY2_38125</name>
</gene>
<dbReference type="Pfam" id="PF12371">
    <property type="entry name" value="TMEM131_like_N"/>
    <property type="match status" value="1"/>
</dbReference>
<dbReference type="HOGENOM" id="CLU_2166376_0_0_7"/>
<dbReference type="AlphaFoldDB" id="W4LSI2"/>
<dbReference type="GO" id="GO:0016020">
    <property type="term" value="C:membrane"/>
    <property type="evidence" value="ECO:0007669"/>
    <property type="project" value="TreeGrafter"/>
</dbReference>
<feature type="domain" description="Transmembrane protein 131-like N-terminal" evidence="2">
    <location>
        <begin position="24"/>
        <end position="106"/>
    </location>
</feature>
<evidence type="ECO:0000256" key="1">
    <source>
        <dbReference type="SAM" id="MobiDB-lite"/>
    </source>
</evidence>
<keyword evidence="4" id="KW-1185">Reference proteome</keyword>
<dbReference type="InterPro" id="IPR013783">
    <property type="entry name" value="Ig-like_fold"/>
</dbReference>
<dbReference type="NCBIfam" id="NF012200">
    <property type="entry name" value="choice_anch_D"/>
    <property type="match status" value="1"/>
</dbReference>
<feature type="region of interest" description="Disordered" evidence="1">
    <location>
        <begin position="1"/>
        <end position="23"/>
    </location>
</feature>
<evidence type="ECO:0000313" key="3">
    <source>
        <dbReference type="EMBL" id="ETX00928.1"/>
    </source>
</evidence>
<dbReference type="InterPro" id="IPR022113">
    <property type="entry name" value="TMEM131L_N"/>
</dbReference>
<dbReference type="EMBL" id="AZHX01001678">
    <property type="protein sequence ID" value="ETX00928.1"/>
    <property type="molecule type" value="Genomic_DNA"/>
</dbReference>
<dbReference type="PANTHER" id="PTHR22050">
    <property type="entry name" value="RW1 PROTEIN HOMOLOG"/>
    <property type="match status" value="1"/>
</dbReference>